<protein>
    <submittedName>
        <fullName evidence="10">Globin-3</fullName>
    </submittedName>
</protein>
<gene>
    <name evidence="10" type="primary">LOC116951566</name>
</gene>
<dbReference type="GeneID" id="116951566"/>
<dbReference type="AlphaFoldDB" id="A0AAJ7U032"/>
<evidence type="ECO:0000313" key="10">
    <source>
        <dbReference type="RefSeq" id="XP_032826185.1"/>
    </source>
</evidence>
<dbReference type="InterPro" id="IPR009050">
    <property type="entry name" value="Globin-like_sf"/>
</dbReference>
<feature type="domain" description="Globin" evidence="8">
    <location>
        <begin position="11"/>
        <end position="150"/>
    </location>
</feature>
<evidence type="ECO:0000256" key="6">
    <source>
        <dbReference type="ARBA" id="ARBA00023004"/>
    </source>
</evidence>
<dbReference type="GO" id="GO:0019825">
    <property type="term" value="F:oxygen binding"/>
    <property type="evidence" value="ECO:0007669"/>
    <property type="project" value="InterPro"/>
</dbReference>
<reference evidence="10" key="1">
    <citation type="submission" date="2024-12" db="UniProtKB">
        <authorList>
            <consortium name="RefSeq"/>
        </authorList>
    </citation>
    <scope>IDENTIFICATION</scope>
    <source>
        <tissue evidence="10">Sperm</tissue>
    </source>
</reference>
<keyword evidence="4 7" id="KW-0561">Oxygen transport</keyword>
<keyword evidence="2 7" id="KW-0813">Transport</keyword>
<dbReference type="GO" id="GO:0020037">
    <property type="term" value="F:heme binding"/>
    <property type="evidence" value="ECO:0007669"/>
    <property type="project" value="InterPro"/>
</dbReference>
<dbReference type="KEGG" id="pmrn:116951566"/>
<evidence type="ECO:0000256" key="3">
    <source>
        <dbReference type="ARBA" id="ARBA00022617"/>
    </source>
</evidence>
<dbReference type="SMR" id="A0AAJ7U032"/>
<evidence type="ECO:0000256" key="4">
    <source>
        <dbReference type="ARBA" id="ARBA00022621"/>
    </source>
</evidence>
<organism evidence="9 10">
    <name type="scientific">Petromyzon marinus</name>
    <name type="common">Sea lamprey</name>
    <dbReference type="NCBI Taxonomy" id="7757"/>
    <lineage>
        <taxon>Eukaryota</taxon>
        <taxon>Metazoa</taxon>
        <taxon>Chordata</taxon>
        <taxon>Craniata</taxon>
        <taxon>Vertebrata</taxon>
        <taxon>Cyclostomata</taxon>
        <taxon>Hyperoartia</taxon>
        <taxon>Petromyzontiformes</taxon>
        <taxon>Petromyzontidae</taxon>
        <taxon>Petromyzon</taxon>
    </lineage>
</organism>
<dbReference type="GO" id="GO:0016491">
    <property type="term" value="F:oxidoreductase activity"/>
    <property type="evidence" value="ECO:0007669"/>
    <property type="project" value="TreeGrafter"/>
</dbReference>
<sequence length="150" mass="16343">MPIVDSGSVAPLSAAEKTKIRSAWAPVYSNYETTGVDILVKFFTSTPAAQEFFPKFKGLTTADQLKKSADVRWHAERIINAVNDAVVSMDDTEKMSMKLGDLSGKHAKSFQVDPQYFKVLAAVIADTVAAGDAGFEKLMSMICILLRSAY</sequence>
<evidence type="ECO:0000256" key="1">
    <source>
        <dbReference type="ARBA" id="ARBA00008705"/>
    </source>
</evidence>
<keyword evidence="9" id="KW-1185">Reference proteome</keyword>
<keyword evidence="5" id="KW-0479">Metal-binding</keyword>
<dbReference type="Proteomes" id="UP001318040">
    <property type="component" value="Chromosome 43"/>
</dbReference>
<comment type="similarity">
    <text evidence="1 7">Belongs to the globin family.</text>
</comment>
<dbReference type="GO" id="GO:0005506">
    <property type="term" value="F:iron ion binding"/>
    <property type="evidence" value="ECO:0007669"/>
    <property type="project" value="InterPro"/>
</dbReference>
<accession>A0AAJ7U032</accession>
<dbReference type="InterPro" id="IPR013314">
    <property type="entry name" value="Globin_lamprey/hagfish"/>
</dbReference>
<evidence type="ECO:0000259" key="8">
    <source>
        <dbReference type="PROSITE" id="PS01033"/>
    </source>
</evidence>
<evidence type="ECO:0000256" key="7">
    <source>
        <dbReference type="RuleBase" id="RU000356"/>
    </source>
</evidence>
<proteinExistence type="inferred from homology"/>
<dbReference type="PRINTS" id="PR01906">
    <property type="entry name" value="FISHGLOBIN"/>
</dbReference>
<dbReference type="SUPFAM" id="SSF46458">
    <property type="entry name" value="Globin-like"/>
    <property type="match status" value="1"/>
</dbReference>
<evidence type="ECO:0000313" key="9">
    <source>
        <dbReference type="Proteomes" id="UP001318040"/>
    </source>
</evidence>
<evidence type="ECO:0000256" key="2">
    <source>
        <dbReference type="ARBA" id="ARBA00022448"/>
    </source>
</evidence>
<name>A0AAJ7U032_PETMA</name>
<keyword evidence="6" id="KW-0408">Iron</keyword>
<keyword evidence="3 7" id="KW-0349">Heme</keyword>
<dbReference type="PROSITE" id="PS01033">
    <property type="entry name" value="GLOBIN"/>
    <property type="match status" value="1"/>
</dbReference>
<dbReference type="InterPro" id="IPR000971">
    <property type="entry name" value="Globin"/>
</dbReference>
<dbReference type="GO" id="GO:0005344">
    <property type="term" value="F:oxygen carrier activity"/>
    <property type="evidence" value="ECO:0007669"/>
    <property type="project" value="UniProtKB-KW"/>
</dbReference>
<dbReference type="InterPro" id="IPR012292">
    <property type="entry name" value="Globin/Proto"/>
</dbReference>
<dbReference type="PANTHER" id="PTHR46783">
    <property type="entry name" value="CYTOGLOBIN"/>
    <property type="match status" value="1"/>
</dbReference>
<evidence type="ECO:0000256" key="5">
    <source>
        <dbReference type="ARBA" id="ARBA00022723"/>
    </source>
</evidence>
<dbReference type="Pfam" id="PF00042">
    <property type="entry name" value="Globin"/>
    <property type="match status" value="1"/>
</dbReference>
<dbReference type="Gene3D" id="1.10.490.10">
    <property type="entry name" value="Globins"/>
    <property type="match status" value="1"/>
</dbReference>
<dbReference type="PANTHER" id="PTHR46783:SF1">
    <property type="entry name" value="CYTOGLOBIN-1-RELATED"/>
    <property type="match status" value="1"/>
</dbReference>
<dbReference type="RefSeq" id="XP_032826185.1">
    <property type="nucleotide sequence ID" value="XM_032970294.1"/>
</dbReference>